<name>A0A433DE87_9FUNG</name>
<feature type="domain" description="Yeast cell wall synthesis Kre9/Knh1-like N-terminal" evidence="4">
    <location>
        <begin position="26"/>
        <end position="112"/>
    </location>
</feature>
<organism evidence="5 6">
    <name type="scientific">Jimgerdemannia flammicorona</name>
    <dbReference type="NCBI Taxonomy" id="994334"/>
    <lineage>
        <taxon>Eukaryota</taxon>
        <taxon>Fungi</taxon>
        <taxon>Fungi incertae sedis</taxon>
        <taxon>Mucoromycota</taxon>
        <taxon>Mucoromycotina</taxon>
        <taxon>Endogonomycetes</taxon>
        <taxon>Endogonales</taxon>
        <taxon>Endogonaceae</taxon>
        <taxon>Jimgerdemannia</taxon>
    </lineage>
</organism>
<evidence type="ECO:0000313" key="6">
    <source>
        <dbReference type="Proteomes" id="UP000268093"/>
    </source>
</evidence>
<accession>A0A433DE87</accession>
<evidence type="ECO:0000256" key="1">
    <source>
        <dbReference type="ARBA" id="ARBA00022729"/>
    </source>
</evidence>
<gene>
    <name evidence="5" type="ORF">BC936DRAFT_143245</name>
</gene>
<reference evidence="5 6" key="1">
    <citation type="journal article" date="2018" name="New Phytol.">
        <title>Phylogenomics of Endogonaceae and evolution of mycorrhizas within Mucoromycota.</title>
        <authorList>
            <person name="Chang Y."/>
            <person name="Desiro A."/>
            <person name="Na H."/>
            <person name="Sandor L."/>
            <person name="Lipzen A."/>
            <person name="Clum A."/>
            <person name="Barry K."/>
            <person name="Grigoriev I.V."/>
            <person name="Martin F.M."/>
            <person name="Stajich J.E."/>
            <person name="Smith M.E."/>
            <person name="Bonito G."/>
            <person name="Spatafora J.W."/>
        </authorList>
    </citation>
    <scope>NUCLEOTIDE SEQUENCE [LARGE SCALE GENOMIC DNA]</scope>
    <source>
        <strain evidence="5 6">GMNB39</strain>
    </source>
</reference>
<dbReference type="EMBL" id="RBNI01002597">
    <property type="protein sequence ID" value="RUP49125.1"/>
    <property type="molecule type" value="Genomic_DNA"/>
</dbReference>
<dbReference type="InterPro" id="IPR018466">
    <property type="entry name" value="Kre9/Knh1-like_N"/>
</dbReference>
<dbReference type="OrthoDB" id="2260257at2759"/>
<dbReference type="AlphaFoldDB" id="A0A433DE87"/>
<dbReference type="PANTHER" id="PTHR40633:SF1">
    <property type="entry name" value="GPI ANCHORED SERINE-THREONINE RICH PROTEIN (AFU_ORTHOLOGUE AFUA_1G03630)"/>
    <property type="match status" value="1"/>
</dbReference>
<sequence>MKASIIVALLAFVTFATAQNYFITNPVENTTWQAGKTYKITWTDGSDKDISIKLLNGPTPQTQTVYRIIATNVSGNALSYTWTCPTTVPASDSWSVMISDGNVTSYSHPFHVNSGNGTISFSAASTPAAAAVTSSGTNPPTSTAASSAPTVASLKGTTPASPVSVAAASVSANSTSTSTSSTAKPNTGSSLAPVFAFAAIAPLVASLLL</sequence>
<protein>
    <submittedName>
        <fullName evidence="5">Ser-Thr-rich glycosyl-phosphatidyl-inositol-anchored membrane family-domain-containing protein</fullName>
    </submittedName>
</protein>
<dbReference type="PANTHER" id="PTHR40633">
    <property type="entry name" value="MATRIX PROTEIN, PUTATIVE (AFU_ORTHOLOGUE AFUA_8G05410)-RELATED"/>
    <property type="match status" value="1"/>
</dbReference>
<evidence type="ECO:0000256" key="2">
    <source>
        <dbReference type="SAM" id="MobiDB-lite"/>
    </source>
</evidence>
<dbReference type="InterPro" id="IPR052982">
    <property type="entry name" value="SRP1/TIP1-like"/>
</dbReference>
<keyword evidence="1 3" id="KW-0732">Signal</keyword>
<comment type="caution">
    <text evidence="5">The sequence shown here is derived from an EMBL/GenBank/DDBJ whole genome shotgun (WGS) entry which is preliminary data.</text>
</comment>
<evidence type="ECO:0000313" key="5">
    <source>
        <dbReference type="EMBL" id="RUP49125.1"/>
    </source>
</evidence>
<feature type="signal peptide" evidence="3">
    <location>
        <begin position="1"/>
        <end position="18"/>
    </location>
</feature>
<proteinExistence type="predicted"/>
<feature type="region of interest" description="Disordered" evidence="2">
    <location>
        <begin position="131"/>
        <end position="153"/>
    </location>
</feature>
<keyword evidence="6" id="KW-1185">Reference proteome</keyword>
<dbReference type="Proteomes" id="UP000268093">
    <property type="component" value="Unassembled WGS sequence"/>
</dbReference>
<dbReference type="Pfam" id="PF10342">
    <property type="entry name" value="Kre9_KNH"/>
    <property type="match status" value="1"/>
</dbReference>
<evidence type="ECO:0000259" key="4">
    <source>
        <dbReference type="Pfam" id="PF10342"/>
    </source>
</evidence>
<evidence type="ECO:0000256" key="3">
    <source>
        <dbReference type="SAM" id="SignalP"/>
    </source>
</evidence>
<feature type="chain" id="PRO_5019061770" evidence="3">
    <location>
        <begin position="19"/>
        <end position="209"/>
    </location>
</feature>